<gene>
    <name evidence="1" type="ORF">PanWU01x14_035420</name>
</gene>
<proteinExistence type="predicted"/>
<comment type="caution">
    <text evidence="1">The sequence shown here is derived from an EMBL/GenBank/DDBJ whole genome shotgun (WGS) entry which is preliminary data.</text>
</comment>
<protein>
    <submittedName>
        <fullName evidence="1">Uncharacterized protein</fullName>
    </submittedName>
</protein>
<dbReference type="AlphaFoldDB" id="A0A2P5DT86"/>
<dbReference type="EMBL" id="JXTB01000018">
    <property type="protein sequence ID" value="PON76488.1"/>
    <property type="molecule type" value="Genomic_DNA"/>
</dbReference>
<evidence type="ECO:0000313" key="1">
    <source>
        <dbReference type="EMBL" id="PON76488.1"/>
    </source>
</evidence>
<reference evidence="2" key="1">
    <citation type="submission" date="2016-06" db="EMBL/GenBank/DDBJ databases">
        <title>Parallel loss of symbiosis genes in relatives of nitrogen-fixing non-legume Parasponia.</title>
        <authorList>
            <person name="Van Velzen R."/>
            <person name="Holmer R."/>
            <person name="Bu F."/>
            <person name="Rutten L."/>
            <person name="Van Zeijl A."/>
            <person name="Liu W."/>
            <person name="Santuari L."/>
            <person name="Cao Q."/>
            <person name="Sharma T."/>
            <person name="Shen D."/>
            <person name="Roswanjaya Y."/>
            <person name="Wardhani T."/>
            <person name="Kalhor M.S."/>
            <person name="Jansen J."/>
            <person name="Van den Hoogen J."/>
            <person name="Gungor B."/>
            <person name="Hartog M."/>
            <person name="Hontelez J."/>
            <person name="Verver J."/>
            <person name="Yang W.-C."/>
            <person name="Schijlen E."/>
            <person name="Repin R."/>
            <person name="Schilthuizen M."/>
            <person name="Schranz E."/>
            <person name="Heidstra R."/>
            <person name="Miyata K."/>
            <person name="Fedorova E."/>
            <person name="Kohlen W."/>
            <person name="Bisseling T."/>
            <person name="Smit S."/>
            <person name="Geurts R."/>
        </authorList>
    </citation>
    <scope>NUCLEOTIDE SEQUENCE [LARGE SCALE GENOMIC DNA]</scope>
    <source>
        <strain evidence="2">cv. WU1-14</strain>
    </source>
</reference>
<evidence type="ECO:0000313" key="2">
    <source>
        <dbReference type="Proteomes" id="UP000237105"/>
    </source>
</evidence>
<organism evidence="1 2">
    <name type="scientific">Parasponia andersonii</name>
    <name type="common">Sponia andersonii</name>
    <dbReference type="NCBI Taxonomy" id="3476"/>
    <lineage>
        <taxon>Eukaryota</taxon>
        <taxon>Viridiplantae</taxon>
        <taxon>Streptophyta</taxon>
        <taxon>Embryophyta</taxon>
        <taxon>Tracheophyta</taxon>
        <taxon>Spermatophyta</taxon>
        <taxon>Magnoliopsida</taxon>
        <taxon>eudicotyledons</taxon>
        <taxon>Gunneridae</taxon>
        <taxon>Pentapetalae</taxon>
        <taxon>rosids</taxon>
        <taxon>fabids</taxon>
        <taxon>Rosales</taxon>
        <taxon>Cannabaceae</taxon>
        <taxon>Parasponia</taxon>
    </lineage>
</organism>
<dbReference type="Proteomes" id="UP000237105">
    <property type="component" value="Unassembled WGS sequence"/>
</dbReference>
<keyword evidence="2" id="KW-1185">Reference proteome</keyword>
<accession>A0A2P5DT86</accession>
<sequence>MCVSWLFISTKRVQVLSPSFKSTSAITLLQVLHKDCFFGPLDLPAIFQPISKMIKSSKS</sequence>
<name>A0A2P5DT86_PARAD</name>